<gene>
    <name evidence="1" type="ORF">LCGC14_2981500</name>
</gene>
<accession>A0A0F8XTY8</accession>
<protein>
    <submittedName>
        <fullName evidence="1">Uncharacterized protein</fullName>
    </submittedName>
</protein>
<reference evidence="1" key="1">
    <citation type="journal article" date="2015" name="Nature">
        <title>Complex archaea that bridge the gap between prokaryotes and eukaryotes.</title>
        <authorList>
            <person name="Spang A."/>
            <person name="Saw J.H."/>
            <person name="Jorgensen S.L."/>
            <person name="Zaremba-Niedzwiedzka K."/>
            <person name="Martijn J."/>
            <person name="Lind A.E."/>
            <person name="van Eijk R."/>
            <person name="Schleper C."/>
            <person name="Guy L."/>
            <person name="Ettema T.J."/>
        </authorList>
    </citation>
    <scope>NUCLEOTIDE SEQUENCE</scope>
</reference>
<name>A0A0F8XTY8_9ZZZZ</name>
<dbReference type="AlphaFoldDB" id="A0A0F8XTY8"/>
<feature type="non-terminal residue" evidence="1">
    <location>
        <position position="1"/>
    </location>
</feature>
<sequence length="52" mass="5871">PDQRFAGNAELRLALRVPGMDTRAGEFDVMDIPWGVAPRAPVQGLMKHHRCW</sequence>
<organism evidence="1">
    <name type="scientific">marine sediment metagenome</name>
    <dbReference type="NCBI Taxonomy" id="412755"/>
    <lineage>
        <taxon>unclassified sequences</taxon>
        <taxon>metagenomes</taxon>
        <taxon>ecological metagenomes</taxon>
    </lineage>
</organism>
<proteinExistence type="predicted"/>
<comment type="caution">
    <text evidence="1">The sequence shown here is derived from an EMBL/GenBank/DDBJ whole genome shotgun (WGS) entry which is preliminary data.</text>
</comment>
<evidence type="ECO:0000313" key="1">
    <source>
        <dbReference type="EMBL" id="KKK64705.1"/>
    </source>
</evidence>
<dbReference type="EMBL" id="LAZR01060903">
    <property type="protein sequence ID" value="KKK64705.1"/>
    <property type="molecule type" value="Genomic_DNA"/>
</dbReference>